<organism evidence="30 31">
    <name type="scientific">Geomesophilobacter sediminis</name>
    <dbReference type="NCBI Taxonomy" id="2798584"/>
    <lineage>
        <taxon>Bacteria</taxon>
        <taxon>Pseudomonadati</taxon>
        <taxon>Thermodesulfobacteriota</taxon>
        <taxon>Desulfuromonadia</taxon>
        <taxon>Geobacterales</taxon>
        <taxon>Geobacteraceae</taxon>
        <taxon>Geomesophilobacter</taxon>
    </lineage>
</organism>
<dbReference type="InterPro" id="IPR000489">
    <property type="entry name" value="Pterin-binding_dom"/>
</dbReference>
<dbReference type="Gene3D" id="1.10.1240.10">
    <property type="entry name" value="Methionine synthase domain"/>
    <property type="match status" value="1"/>
</dbReference>
<dbReference type="PIRSF" id="PIRSF000381">
    <property type="entry name" value="MetH"/>
    <property type="match status" value="1"/>
</dbReference>
<dbReference type="AlphaFoldDB" id="A0A8J7LV74"/>
<evidence type="ECO:0000256" key="6">
    <source>
        <dbReference type="ARBA" id="ARBA00012032"/>
    </source>
</evidence>
<dbReference type="CDD" id="cd02069">
    <property type="entry name" value="methionine_synthase_B12_BD"/>
    <property type="match status" value="1"/>
</dbReference>
<comment type="catalytic activity">
    <reaction evidence="1 21">
        <text>(6S)-5-methyl-5,6,7,8-tetrahydrofolate + L-homocysteine = (6S)-5,6,7,8-tetrahydrofolate + L-methionine</text>
        <dbReference type="Rhea" id="RHEA:11172"/>
        <dbReference type="ChEBI" id="CHEBI:18608"/>
        <dbReference type="ChEBI" id="CHEBI:57453"/>
        <dbReference type="ChEBI" id="CHEBI:57844"/>
        <dbReference type="ChEBI" id="CHEBI:58199"/>
        <dbReference type="EC" id="2.1.1.13"/>
    </reaction>
</comment>
<dbReference type="PROSITE" id="PS51337">
    <property type="entry name" value="B12_BINDING_NTER"/>
    <property type="match status" value="1"/>
</dbReference>
<dbReference type="Pfam" id="PF02607">
    <property type="entry name" value="B12-binding_2"/>
    <property type="match status" value="1"/>
</dbReference>
<evidence type="ECO:0000259" key="29">
    <source>
        <dbReference type="PROSITE" id="PS51337"/>
    </source>
</evidence>
<sequence>MNDIFKALTERILVIDGAMGTQLQERHLSADDFGGPSFEGCNEHLVLTRPDVIRDVHRAYLEAGADIIETDTFGGTGIVLAEYGLEHEVFTINRRAAEIAREACEAVATAERPRWVAGSMGPTTRTISVTGGVTFEQMVHTFQGQAAGLLAGGVDLLLLETAQDTLNLKAAAEGIRLAFEESGRQVPLMISGTIEPTGTMLAGQGVEALYASVAHLEEHLGLISIGLNCATGPEFMTDHLRTLAAIADCCVSVYPNAGLPDENGCYAESPASLAAKLARFVDAGWINIVGGCCGTTPAHIAAIAALVAGKAPRRPTALRRRVISGIEALVVEEDARPVLVGERTNVIGSRKFKNLIVDERFEEASEIARSQVKGGAQVIDICVANPDRDEAADMMRLLDFLPRKVRVPIMIDSTDANVMELALKRLQGKCLLNSVNLEEGEGRFARVAPLLHRYGGAVVVGCIDDDPQHGMAITRTRKLEVARRSFELLTGKYGLRPEDLIFDPLVFPVGTGDENYIGSALETIEGVRLISEAFPRCSTILGISNVSFGLPTAGREVLNAVFLYHCVKAGLTYAIVNAEKLERYASIPEAERRLAEDLIFWRGEDPVAAFAAAFRDKKPVSETPVASLPLDERLPLYIIEGSKQGLTDDLDEALARGDRPLDIINGPLMAGMAEVGRLFNDNQLIVAEVLQSAEAMKAAVSHLEPHLEKTETAAKGKLLLATVKGDVHDIGKNLVEIILSNNGFTIVNLGIKVAPEVLIEAARRERPDFIGLSGLLVKSAQQMVVTAADLKAAGIDVPLMVGGAALSRVFADTRIAAEYAGPVLYAKDAMAGLELANQLADPARKGELLKSLSEQQAASAKLMALKQGKPAETSAGAGTSAVRRDAPILPAPDFEPHLLRDIPIAQVVPFLNRQMLYTKHLGLTGVVERLLAEGDDKALKLHGAVEELLSLCAREKLLRPQALYRWFPANSAENDLILFDPHQPDRQTARFSFPRQPGGERLCVADFCRPLEGGERDNVALFVVTCGLGVRELAEKWKRDGEFLRSHLIQALALEMAEATAEYLHWRIRTGWGIADDPSLTMKEIFNAGYQGIRVSFGYPACPELSDQRILFDLLQPECIGVQLTEGYMMDPEASVSALVFHHPEGRYFSVGA</sequence>
<accession>A0A8J7LV74</accession>
<keyword evidence="14" id="KW-0677">Repeat</keyword>
<dbReference type="InterPro" id="IPR004223">
    <property type="entry name" value="VitB12-dep_Met_synth_activ_dom"/>
</dbReference>
<dbReference type="SUPFAM" id="SSF82282">
    <property type="entry name" value="Homocysteine S-methyltransferase"/>
    <property type="match status" value="1"/>
</dbReference>
<feature type="domain" description="Pterin-binding" evidence="26">
    <location>
        <begin position="337"/>
        <end position="595"/>
    </location>
</feature>
<comment type="caution">
    <text evidence="30">The sequence shown here is derived from an EMBL/GenBank/DDBJ whole genome shotgun (WGS) entry which is preliminary data.</text>
</comment>
<evidence type="ECO:0000259" key="28">
    <source>
        <dbReference type="PROSITE" id="PS51332"/>
    </source>
</evidence>
<name>A0A8J7LV74_9BACT</name>
<dbReference type="InterPro" id="IPR033706">
    <property type="entry name" value="Met_synthase_B12-bd"/>
</dbReference>
<dbReference type="InterPro" id="IPR011822">
    <property type="entry name" value="MetH"/>
</dbReference>
<evidence type="ECO:0000256" key="10">
    <source>
        <dbReference type="ARBA" id="ARBA00022628"/>
    </source>
</evidence>
<evidence type="ECO:0000259" key="25">
    <source>
        <dbReference type="PROSITE" id="PS50970"/>
    </source>
</evidence>
<feature type="domain" description="B12-binding" evidence="28">
    <location>
        <begin position="715"/>
        <end position="850"/>
    </location>
</feature>
<dbReference type="SUPFAM" id="SSF56507">
    <property type="entry name" value="Methionine synthase activation domain-like"/>
    <property type="match status" value="1"/>
</dbReference>
<evidence type="ECO:0000256" key="1">
    <source>
        <dbReference type="ARBA" id="ARBA00001700"/>
    </source>
</evidence>
<dbReference type="PANTHER" id="PTHR45833:SF1">
    <property type="entry name" value="METHIONINE SYNTHASE"/>
    <property type="match status" value="1"/>
</dbReference>
<evidence type="ECO:0000256" key="4">
    <source>
        <dbReference type="ARBA" id="ARBA00005178"/>
    </source>
</evidence>
<feature type="binding site" evidence="22 24">
    <location>
        <position position="293"/>
    </location>
    <ligand>
        <name>Zn(2+)</name>
        <dbReference type="ChEBI" id="CHEBI:29105"/>
    </ligand>
</feature>
<reference evidence="30" key="1">
    <citation type="submission" date="2020-12" db="EMBL/GenBank/DDBJ databases">
        <title>Geomonas sp. Red875, isolated from river sediment.</title>
        <authorList>
            <person name="Xu Z."/>
            <person name="Zhang Z."/>
            <person name="Masuda Y."/>
            <person name="Itoh H."/>
            <person name="Senoo K."/>
        </authorList>
    </citation>
    <scope>NUCLEOTIDE SEQUENCE</scope>
    <source>
        <strain evidence="30">Red875</strain>
    </source>
</reference>
<keyword evidence="31" id="KW-1185">Reference proteome</keyword>
<keyword evidence="16 21" id="KW-0486">Methionine biosynthesis</keyword>
<evidence type="ECO:0000256" key="2">
    <source>
        <dbReference type="ARBA" id="ARBA00001947"/>
    </source>
</evidence>
<keyword evidence="11 21" id="KW-0808">Transferase</keyword>
<evidence type="ECO:0000256" key="9">
    <source>
        <dbReference type="ARBA" id="ARBA00022605"/>
    </source>
</evidence>
<dbReference type="InterPro" id="IPR036724">
    <property type="entry name" value="Cobalamin-bd_sf"/>
</dbReference>
<keyword evidence="12 21" id="KW-0949">S-adenosyl-L-methionine</keyword>
<evidence type="ECO:0000313" key="31">
    <source>
        <dbReference type="Proteomes" id="UP000636888"/>
    </source>
</evidence>
<dbReference type="InterPro" id="IPR036594">
    <property type="entry name" value="Meth_synthase_dom"/>
</dbReference>
<dbReference type="FunFam" id="3.20.20.20:FF:000017">
    <property type="entry name" value="Methionine synthase"/>
    <property type="match status" value="1"/>
</dbReference>
<feature type="binding site" evidence="22 24">
    <location>
        <position position="292"/>
    </location>
    <ligand>
        <name>Zn(2+)</name>
        <dbReference type="ChEBI" id="CHEBI:29105"/>
    </ligand>
</feature>
<evidence type="ECO:0000256" key="12">
    <source>
        <dbReference type="ARBA" id="ARBA00022691"/>
    </source>
</evidence>
<feature type="domain" description="B12-binding N-terminal" evidence="29">
    <location>
        <begin position="621"/>
        <end position="715"/>
    </location>
</feature>
<dbReference type="InterPro" id="IPR003726">
    <property type="entry name" value="HCY_dom"/>
</dbReference>
<dbReference type="GO" id="GO:0046653">
    <property type="term" value="P:tetrahydrofolate metabolic process"/>
    <property type="evidence" value="ECO:0007669"/>
    <property type="project" value="TreeGrafter"/>
</dbReference>
<feature type="binding site" evidence="22 24">
    <location>
        <position position="229"/>
    </location>
    <ligand>
        <name>Zn(2+)</name>
        <dbReference type="ChEBI" id="CHEBI:29105"/>
    </ligand>
</feature>
<evidence type="ECO:0000256" key="23">
    <source>
        <dbReference type="PIRSR" id="PIRSR000381-2"/>
    </source>
</evidence>
<dbReference type="UniPathway" id="UPA00051">
    <property type="reaction ID" value="UER00081"/>
</dbReference>
<dbReference type="FunFam" id="3.20.20.330:FF:000001">
    <property type="entry name" value="Methionine synthase"/>
    <property type="match status" value="1"/>
</dbReference>
<gene>
    <name evidence="30" type="primary">metH</name>
    <name evidence="30" type="ORF">JFN93_07920</name>
</gene>
<dbReference type="Pfam" id="PF02310">
    <property type="entry name" value="B12-binding"/>
    <property type="match status" value="1"/>
</dbReference>
<dbReference type="InterPro" id="IPR037010">
    <property type="entry name" value="VitB12-dep_Met_synth_activ_sf"/>
</dbReference>
<evidence type="ECO:0000259" key="27">
    <source>
        <dbReference type="PROSITE" id="PS50974"/>
    </source>
</evidence>
<dbReference type="GO" id="GO:0008705">
    <property type="term" value="F:methionine synthase activity"/>
    <property type="evidence" value="ECO:0007669"/>
    <property type="project" value="UniProtKB-UniRule"/>
</dbReference>
<keyword evidence="10 21" id="KW-0846">Cobalamin</keyword>
<dbReference type="GO" id="GO:0032259">
    <property type="term" value="P:methylation"/>
    <property type="evidence" value="ECO:0007669"/>
    <property type="project" value="UniProtKB-KW"/>
</dbReference>
<dbReference type="InterPro" id="IPR036589">
    <property type="entry name" value="HCY_dom_sf"/>
</dbReference>
<dbReference type="SUPFAM" id="SSF51717">
    <property type="entry name" value="Dihydropteroate synthetase-like"/>
    <property type="match status" value="1"/>
</dbReference>
<feature type="binding site" evidence="23">
    <location>
        <position position="829"/>
    </location>
    <ligand>
        <name>methylcob(III)alamin</name>
        <dbReference type="ChEBI" id="CHEBI:28115"/>
    </ligand>
</feature>
<comment type="cofactor">
    <cofactor evidence="3 21 22">
        <name>methylcob(III)alamin</name>
        <dbReference type="ChEBI" id="CHEBI:28115"/>
    </cofactor>
</comment>
<dbReference type="InterPro" id="IPR011005">
    <property type="entry name" value="Dihydropteroate_synth-like_sf"/>
</dbReference>
<feature type="binding site" evidence="23">
    <location>
        <position position="773"/>
    </location>
    <ligand>
        <name>methylcob(III)alamin</name>
        <dbReference type="ChEBI" id="CHEBI:28115"/>
    </ligand>
</feature>
<evidence type="ECO:0000256" key="18">
    <source>
        <dbReference type="ARBA" id="ARBA00025552"/>
    </source>
</evidence>
<dbReference type="PROSITE" id="PS50972">
    <property type="entry name" value="PTERIN_BINDING"/>
    <property type="match status" value="1"/>
</dbReference>
<dbReference type="PROSITE" id="PS50970">
    <property type="entry name" value="HCY"/>
    <property type="match status" value="1"/>
</dbReference>
<feature type="binding site" evidence="23">
    <location>
        <position position="1094"/>
    </location>
    <ligand>
        <name>S-adenosyl-L-methionine</name>
        <dbReference type="ChEBI" id="CHEBI:59789"/>
    </ligand>
</feature>
<feature type="domain" description="AdoMet activation" evidence="27">
    <location>
        <begin position="865"/>
        <end position="1153"/>
    </location>
</feature>
<dbReference type="RefSeq" id="WP_199383470.1">
    <property type="nucleotide sequence ID" value="NZ_JAEMHM010000005.1"/>
</dbReference>
<feature type="binding site" description="axial binding residue" evidence="22">
    <location>
        <position position="728"/>
    </location>
    <ligand>
        <name>methylcob(III)alamin</name>
        <dbReference type="ChEBI" id="CHEBI:28115"/>
    </ligand>
    <ligandPart>
        <name>Co</name>
        <dbReference type="ChEBI" id="CHEBI:27638"/>
    </ligandPart>
</feature>
<dbReference type="PANTHER" id="PTHR45833">
    <property type="entry name" value="METHIONINE SYNTHASE"/>
    <property type="match status" value="1"/>
</dbReference>
<keyword evidence="15 21" id="KW-0862">Zinc</keyword>
<keyword evidence="13 21" id="KW-0479">Metal-binding</keyword>
<evidence type="ECO:0000256" key="21">
    <source>
        <dbReference type="PIRNR" id="PIRNR000381"/>
    </source>
</evidence>
<feature type="binding site" evidence="23">
    <location>
        <begin position="1148"/>
        <end position="1149"/>
    </location>
    <ligand>
        <name>S-adenosyl-L-methionine</name>
        <dbReference type="ChEBI" id="CHEBI:59789"/>
    </ligand>
</feature>
<dbReference type="Pfam" id="PF02965">
    <property type="entry name" value="Met_synt_B12"/>
    <property type="match status" value="1"/>
</dbReference>
<feature type="binding site" evidence="23">
    <location>
        <begin position="725"/>
        <end position="729"/>
    </location>
    <ligand>
        <name>methylcob(III)alamin</name>
        <dbReference type="ChEBI" id="CHEBI:28115"/>
    </ligand>
</feature>
<dbReference type="InterPro" id="IPR050554">
    <property type="entry name" value="Met_Synthase/Corrinoid"/>
</dbReference>
<evidence type="ECO:0000256" key="17">
    <source>
        <dbReference type="ARBA" id="ARBA00023285"/>
    </source>
</evidence>
<evidence type="ECO:0000256" key="13">
    <source>
        <dbReference type="ARBA" id="ARBA00022723"/>
    </source>
</evidence>
<dbReference type="InterPro" id="IPR003759">
    <property type="entry name" value="Cbl-bd_cap"/>
</dbReference>
<dbReference type="SMART" id="SM01018">
    <property type="entry name" value="B12-binding_2"/>
    <property type="match status" value="1"/>
</dbReference>
<comment type="pathway">
    <text evidence="4 21">Amino-acid biosynthesis; L-methionine biosynthesis via de novo pathway; L-methionine from L-homocysteine (MetH route): step 1/1.</text>
</comment>
<dbReference type="GO" id="GO:0008270">
    <property type="term" value="F:zinc ion binding"/>
    <property type="evidence" value="ECO:0007669"/>
    <property type="project" value="UniProtKB-UniRule"/>
</dbReference>
<comment type="cofactor">
    <cofactor evidence="2 21 24">
        <name>Zn(2+)</name>
        <dbReference type="ChEBI" id="CHEBI:29105"/>
    </cofactor>
</comment>
<dbReference type="GO" id="GO:0005829">
    <property type="term" value="C:cytosol"/>
    <property type="evidence" value="ECO:0007669"/>
    <property type="project" value="TreeGrafter"/>
</dbReference>
<dbReference type="PROSITE" id="PS51332">
    <property type="entry name" value="B12_BINDING"/>
    <property type="match status" value="1"/>
</dbReference>
<evidence type="ECO:0000259" key="26">
    <source>
        <dbReference type="PROSITE" id="PS50972"/>
    </source>
</evidence>
<dbReference type="Gene3D" id="3.20.20.20">
    <property type="entry name" value="Dihydropteroate synthase-like"/>
    <property type="match status" value="1"/>
</dbReference>
<feature type="domain" description="Hcy-binding" evidence="25">
    <location>
        <begin position="1"/>
        <end position="307"/>
    </location>
</feature>
<dbReference type="Gene3D" id="3.10.196.10">
    <property type="entry name" value="Vitamin B12-dependent methionine synthase, activation domain"/>
    <property type="match status" value="1"/>
</dbReference>
<dbReference type="EMBL" id="JAEMHM010000005">
    <property type="protein sequence ID" value="MBJ6724630.1"/>
    <property type="molecule type" value="Genomic_DNA"/>
</dbReference>
<dbReference type="SUPFAM" id="SSF47644">
    <property type="entry name" value="Methionine synthase domain"/>
    <property type="match status" value="1"/>
</dbReference>
<comment type="function">
    <text evidence="18 21">Catalyzes the transfer of a methyl group from methyl-cobalamin to homocysteine, yielding enzyme-bound cob(I)alamin and methionine. Subsequently, remethylates the cofactor using methyltetrahydrofolate.</text>
</comment>
<dbReference type="PROSITE" id="PS50974">
    <property type="entry name" value="ADOMET_ACTIVATION"/>
    <property type="match status" value="1"/>
</dbReference>
<dbReference type="GO" id="GO:0031419">
    <property type="term" value="F:cobalamin binding"/>
    <property type="evidence" value="ECO:0007669"/>
    <property type="project" value="UniProtKB-UniRule"/>
</dbReference>
<dbReference type="Proteomes" id="UP000636888">
    <property type="component" value="Unassembled WGS sequence"/>
</dbReference>
<evidence type="ECO:0000313" key="30">
    <source>
        <dbReference type="EMBL" id="MBJ6724630.1"/>
    </source>
</evidence>
<evidence type="ECO:0000256" key="22">
    <source>
        <dbReference type="PIRSR" id="PIRSR000381-1"/>
    </source>
</evidence>
<evidence type="ECO:0000256" key="5">
    <source>
        <dbReference type="ARBA" id="ARBA00010398"/>
    </source>
</evidence>
<dbReference type="NCBIfam" id="TIGR02082">
    <property type="entry name" value="metH"/>
    <property type="match status" value="1"/>
</dbReference>
<dbReference type="Gene3D" id="3.20.20.330">
    <property type="entry name" value="Homocysteine-binding-like domain"/>
    <property type="match status" value="1"/>
</dbReference>
<keyword evidence="8 21" id="KW-0489">Methyltransferase</keyword>
<dbReference type="EC" id="2.1.1.13" evidence="6 20"/>
<dbReference type="Gene3D" id="3.40.50.280">
    <property type="entry name" value="Cobalamin-binding domain"/>
    <property type="match status" value="1"/>
</dbReference>
<evidence type="ECO:0000256" key="19">
    <source>
        <dbReference type="ARBA" id="ARBA00031040"/>
    </source>
</evidence>
<dbReference type="Pfam" id="PF00809">
    <property type="entry name" value="Pterin_bind"/>
    <property type="match status" value="1"/>
</dbReference>
<evidence type="ECO:0000256" key="7">
    <source>
        <dbReference type="ARBA" id="ARBA00013998"/>
    </source>
</evidence>
<evidence type="ECO:0000256" key="3">
    <source>
        <dbReference type="ARBA" id="ARBA00001956"/>
    </source>
</evidence>
<dbReference type="GO" id="GO:0050667">
    <property type="term" value="P:homocysteine metabolic process"/>
    <property type="evidence" value="ECO:0007669"/>
    <property type="project" value="TreeGrafter"/>
</dbReference>
<evidence type="ECO:0000256" key="20">
    <source>
        <dbReference type="NCBIfam" id="TIGR02082"/>
    </source>
</evidence>
<comment type="similarity">
    <text evidence="5">Belongs to the vitamin-B12 dependent methionine synthase family.</text>
</comment>
<evidence type="ECO:0000256" key="8">
    <source>
        <dbReference type="ARBA" id="ARBA00022603"/>
    </source>
</evidence>
<evidence type="ECO:0000256" key="24">
    <source>
        <dbReference type="PROSITE-ProRule" id="PRU00333"/>
    </source>
</evidence>
<keyword evidence="9 21" id="KW-0028">Amino-acid biosynthesis</keyword>
<evidence type="ECO:0000256" key="14">
    <source>
        <dbReference type="ARBA" id="ARBA00022737"/>
    </source>
</evidence>
<dbReference type="Pfam" id="PF02574">
    <property type="entry name" value="S-methyl_trans"/>
    <property type="match status" value="1"/>
</dbReference>
<dbReference type="SUPFAM" id="SSF52242">
    <property type="entry name" value="Cobalamin (vitamin B12)-binding domain"/>
    <property type="match status" value="1"/>
</dbReference>
<keyword evidence="17 21" id="KW-0170">Cobalt</keyword>
<comment type="domain">
    <text evidence="21">Modular enzyme with four functionally distinct domains. The isolated Hcy-binding domain catalyzes methyl transfer from free methylcobalamin to homocysteine. The Hcy-binding domain in association with the pterin-binding domain catalyzes the methylation of cob(I)alamin by methyltetrahydrofolate and the methylation of homocysteine. The B12-binding domain binds the cofactor. The AdoMet activation domain binds S-adenosyl-L-methionine. Under aerobic conditions cob(I)alamin can be converted to inactive cob(II)alamin. Reductive methylation by S-adenosyl-L-methionine and flavodoxin regenerates methylcobalamin.</text>
</comment>
<protein>
    <recommendedName>
        <fullName evidence="7 20">Methionine synthase</fullName>
        <ecNumber evidence="6 20">2.1.1.13</ecNumber>
    </recommendedName>
    <alternativeName>
        <fullName evidence="19 21">5-methyltetrahydrofolate--homocysteine methyltransferase</fullName>
    </alternativeName>
</protein>
<evidence type="ECO:0000256" key="11">
    <source>
        <dbReference type="ARBA" id="ARBA00022679"/>
    </source>
</evidence>
<evidence type="ECO:0000256" key="15">
    <source>
        <dbReference type="ARBA" id="ARBA00022833"/>
    </source>
</evidence>
<proteinExistence type="inferred from homology"/>
<evidence type="ECO:0000256" key="16">
    <source>
        <dbReference type="ARBA" id="ARBA00023167"/>
    </source>
</evidence>
<dbReference type="InterPro" id="IPR006158">
    <property type="entry name" value="Cobalamin-bd"/>
</dbReference>